<dbReference type="GO" id="GO:0007165">
    <property type="term" value="P:signal transduction"/>
    <property type="evidence" value="ECO:0007669"/>
    <property type="project" value="InterPro"/>
</dbReference>
<reference evidence="5 6" key="1">
    <citation type="journal article" date="2014" name="ISME J.">
        <title>Ecophysiology of Thioploca ingrica as revealed by the complete genome sequence supplemented with proteomic evidence.</title>
        <authorList>
            <person name="Kojima H."/>
            <person name="Ogura Y."/>
            <person name="Yamamoto N."/>
            <person name="Togashi T."/>
            <person name="Mori H."/>
            <person name="Watanabe T."/>
            <person name="Nemoto F."/>
            <person name="Kurokawa K."/>
            <person name="Hayashi T."/>
            <person name="Fukui M."/>
        </authorList>
    </citation>
    <scope>NUCLEOTIDE SEQUENCE [LARGE SCALE GENOMIC DNA]</scope>
</reference>
<proteinExistence type="predicted"/>
<evidence type="ECO:0000256" key="1">
    <source>
        <dbReference type="ARBA" id="ARBA00004496"/>
    </source>
</evidence>
<evidence type="ECO:0000313" key="5">
    <source>
        <dbReference type="EMBL" id="BAP56473.1"/>
    </source>
</evidence>
<gene>
    <name evidence="5" type="ORF">THII_2176</name>
</gene>
<dbReference type="InterPro" id="IPR002545">
    <property type="entry name" value="CheW-lke_dom"/>
</dbReference>
<dbReference type="Gene3D" id="2.40.50.180">
    <property type="entry name" value="CheA-289, Domain 4"/>
    <property type="match status" value="1"/>
</dbReference>
<feature type="domain" description="CheW-like" evidence="4">
    <location>
        <begin position="9"/>
        <end position="154"/>
    </location>
</feature>
<name>A0A090AEP2_9GAMM</name>
<evidence type="ECO:0000313" key="6">
    <source>
        <dbReference type="Proteomes" id="UP000031623"/>
    </source>
</evidence>
<accession>A0A090AEP2</accession>
<dbReference type="GO" id="GO:0006935">
    <property type="term" value="P:chemotaxis"/>
    <property type="evidence" value="ECO:0007669"/>
    <property type="project" value="InterPro"/>
</dbReference>
<dbReference type="Pfam" id="PF01584">
    <property type="entry name" value="CheW"/>
    <property type="match status" value="1"/>
</dbReference>
<dbReference type="KEGG" id="tig:THII_2176"/>
<dbReference type="STRING" id="40754.THII_2176"/>
<dbReference type="OrthoDB" id="9790406at2"/>
<organism evidence="5 6">
    <name type="scientific">Thioploca ingrica</name>
    <dbReference type="NCBI Taxonomy" id="40754"/>
    <lineage>
        <taxon>Bacteria</taxon>
        <taxon>Pseudomonadati</taxon>
        <taxon>Pseudomonadota</taxon>
        <taxon>Gammaproteobacteria</taxon>
        <taxon>Thiotrichales</taxon>
        <taxon>Thiotrichaceae</taxon>
        <taxon>Thioploca</taxon>
    </lineage>
</organism>
<evidence type="ECO:0000256" key="2">
    <source>
        <dbReference type="ARBA" id="ARBA00021483"/>
    </source>
</evidence>
<dbReference type="PANTHER" id="PTHR22617">
    <property type="entry name" value="CHEMOTAXIS SENSOR HISTIDINE KINASE-RELATED"/>
    <property type="match status" value="1"/>
</dbReference>
<dbReference type="Proteomes" id="UP000031623">
    <property type="component" value="Chromosome"/>
</dbReference>
<dbReference type="HOGENOM" id="CLU_048995_1_0_6"/>
<dbReference type="PANTHER" id="PTHR22617:SF45">
    <property type="entry name" value="CHEMOTAXIS PROTEIN CHEW"/>
    <property type="match status" value="1"/>
</dbReference>
<sequence length="167" mass="18531">MNADIANMTNKYLTFVLATEEYAVDILRVQEIKGWNKITTIPNTPHYICGVINLRGTIVPIIDLRMRFNLDRLEYGPMTVVVVVKVISSKGKERTMGIVVDAVSDVYDVSDNDIKPPPDFGSSISTEFIKGLTTVDNKMVIVLDIDRLLNSNELAIVENVSEPTSNG</sequence>
<dbReference type="PROSITE" id="PS50851">
    <property type="entry name" value="CHEW"/>
    <property type="match status" value="1"/>
</dbReference>
<dbReference type="InterPro" id="IPR036061">
    <property type="entry name" value="CheW-like_dom_sf"/>
</dbReference>
<dbReference type="InterPro" id="IPR039315">
    <property type="entry name" value="CheW"/>
</dbReference>
<dbReference type="CDD" id="cd00732">
    <property type="entry name" value="CheW"/>
    <property type="match status" value="1"/>
</dbReference>
<keyword evidence="3" id="KW-0963">Cytoplasm</keyword>
<dbReference type="SMART" id="SM00260">
    <property type="entry name" value="CheW"/>
    <property type="match status" value="1"/>
</dbReference>
<dbReference type="GO" id="GO:0005829">
    <property type="term" value="C:cytosol"/>
    <property type="evidence" value="ECO:0007669"/>
    <property type="project" value="TreeGrafter"/>
</dbReference>
<evidence type="ECO:0000259" key="4">
    <source>
        <dbReference type="PROSITE" id="PS50851"/>
    </source>
</evidence>
<comment type="subcellular location">
    <subcellularLocation>
        <location evidence="1">Cytoplasm</location>
    </subcellularLocation>
</comment>
<protein>
    <recommendedName>
        <fullName evidence="2">Chemotaxis protein CheW</fullName>
    </recommendedName>
</protein>
<keyword evidence="6" id="KW-1185">Reference proteome</keyword>
<dbReference type="EMBL" id="AP014633">
    <property type="protein sequence ID" value="BAP56473.1"/>
    <property type="molecule type" value="Genomic_DNA"/>
</dbReference>
<evidence type="ECO:0000256" key="3">
    <source>
        <dbReference type="ARBA" id="ARBA00022490"/>
    </source>
</evidence>
<dbReference type="AlphaFoldDB" id="A0A090AEP2"/>
<dbReference type="Gene3D" id="2.30.30.40">
    <property type="entry name" value="SH3 Domains"/>
    <property type="match status" value="1"/>
</dbReference>
<dbReference type="SUPFAM" id="SSF50341">
    <property type="entry name" value="CheW-like"/>
    <property type="match status" value="1"/>
</dbReference>